<organism evidence="3 4">
    <name type="scientific">Aplysia californica</name>
    <name type="common">California sea hare</name>
    <dbReference type="NCBI Taxonomy" id="6500"/>
    <lineage>
        <taxon>Eukaryota</taxon>
        <taxon>Metazoa</taxon>
        <taxon>Spiralia</taxon>
        <taxon>Lophotrochozoa</taxon>
        <taxon>Mollusca</taxon>
        <taxon>Gastropoda</taxon>
        <taxon>Heterobranchia</taxon>
        <taxon>Euthyneura</taxon>
        <taxon>Tectipleura</taxon>
        <taxon>Aplysiida</taxon>
        <taxon>Aplysioidea</taxon>
        <taxon>Aplysiidae</taxon>
        <taxon>Aplysia</taxon>
    </lineage>
</organism>
<dbReference type="Proteomes" id="UP000694888">
    <property type="component" value="Unplaced"/>
</dbReference>
<evidence type="ECO:0000256" key="1">
    <source>
        <dbReference type="SAM" id="Phobius"/>
    </source>
</evidence>
<name>A0ABM0JV70_APLCA</name>
<protein>
    <submittedName>
        <fullName evidence="4">Uncharacterized protein LOC101847669</fullName>
    </submittedName>
</protein>
<dbReference type="Pfam" id="PF16020">
    <property type="entry name" value="Deltameth_res"/>
    <property type="match status" value="1"/>
</dbReference>
<dbReference type="PANTHER" id="PTHR22133:SF2">
    <property type="entry name" value="AT01821P-RELATED"/>
    <property type="match status" value="1"/>
</dbReference>
<keyword evidence="1" id="KW-0472">Membrane</keyword>
<dbReference type="GeneID" id="101847669"/>
<dbReference type="PANTHER" id="PTHR22133">
    <property type="entry name" value="AT01821P-RELATED"/>
    <property type="match status" value="1"/>
</dbReference>
<evidence type="ECO:0000259" key="2">
    <source>
        <dbReference type="Pfam" id="PF16020"/>
    </source>
</evidence>
<feature type="transmembrane region" description="Helical" evidence="1">
    <location>
        <begin position="65"/>
        <end position="84"/>
    </location>
</feature>
<feature type="domain" description="Deltamethrin resistance protein prag01" evidence="2">
    <location>
        <begin position="47"/>
        <end position="96"/>
    </location>
</feature>
<keyword evidence="1" id="KW-1133">Transmembrane helix</keyword>
<proteinExistence type="predicted"/>
<dbReference type="RefSeq" id="XP_005102276.1">
    <property type="nucleotide sequence ID" value="XM_005102219.2"/>
</dbReference>
<evidence type="ECO:0000313" key="4">
    <source>
        <dbReference type="RefSeq" id="XP_005102276.1"/>
    </source>
</evidence>
<reference evidence="4" key="1">
    <citation type="submission" date="2025-08" db="UniProtKB">
        <authorList>
            <consortium name="RefSeq"/>
        </authorList>
    </citation>
    <scope>IDENTIFICATION</scope>
</reference>
<dbReference type="InterPro" id="IPR031973">
    <property type="entry name" value="Deltameth_res_prag01"/>
</dbReference>
<keyword evidence="1" id="KW-0812">Transmembrane</keyword>
<gene>
    <name evidence="4" type="primary">LOC101847669</name>
</gene>
<accession>A0ABM0JV70</accession>
<evidence type="ECO:0000313" key="3">
    <source>
        <dbReference type="Proteomes" id="UP000694888"/>
    </source>
</evidence>
<keyword evidence="3" id="KW-1185">Reference proteome</keyword>
<sequence length="103" mass="11757">MLAKISPLLRLAPRLQHVRAMGGHGVPAHWKPQRQVCEEQRNHMNFMPVPEGSWQENYNKRNSTWNLFLATGLVSLIGTFTVLWKSGCIYFHSSPPMVNSKAK</sequence>